<comment type="caution">
    <text evidence="4">The sequence shown here is derived from an EMBL/GenBank/DDBJ whole genome shotgun (WGS) entry which is preliminary data.</text>
</comment>
<dbReference type="PROSITE" id="PS51670">
    <property type="entry name" value="SHKT"/>
    <property type="match status" value="1"/>
</dbReference>
<dbReference type="Pfam" id="PF01549">
    <property type="entry name" value="ShK"/>
    <property type="match status" value="2"/>
</dbReference>
<keyword evidence="2" id="KW-0732">Signal</keyword>
<evidence type="ECO:0000259" key="3">
    <source>
        <dbReference type="PROSITE" id="PS51670"/>
    </source>
</evidence>
<name>A0A8S1HGF1_9PELO</name>
<dbReference type="PANTHER" id="PTHR21724:SF109">
    <property type="entry name" value="SHKT DOMAIN-CONTAINING PROTEIN"/>
    <property type="match status" value="1"/>
</dbReference>
<protein>
    <recommendedName>
        <fullName evidence="3">ShKT domain-containing protein</fullName>
    </recommendedName>
</protein>
<proteinExistence type="predicted"/>
<accession>A0A8S1HGF1</accession>
<dbReference type="EMBL" id="CAJGYM010000035">
    <property type="protein sequence ID" value="CAD6193428.1"/>
    <property type="molecule type" value="Genomic_DNA"/>
</dbReference>
<dbReference type="InterPro" id="IPR003582">
    <property type="entry name" value="ShKT_dom"/>
</dbReference>
<keyword evidence="5" id="KW-1185">Reference proteome</keyword>
<feature type="chain" id="PRO_5035720560" description="ShKT domain-containing protein" evidence="2">
    <location>
        <begin position="32"/>
        <end position="117"/>
    </location>
</feature>
<comment type="caution">
    <text evidence="1">Lacks conserved residue(s) required for the propagation of feature annotation.</text>
</comment>
<gene>
    <name evidence="4" type="ORF">CAUJ_LOCUS9347</name>
</gene>
<dbReference type="Gene3D" id="1.10.10.1940">
    <property type="match status" value="1"/>
</dbReference>
<feature type="domain" description="ShKT" evidence="3">
    <location>
        <begin position="78"/>
        <end position="113"/>
    </location>
</feature>
<dbReference type="SMART" id="SM00254">
    <property type="entry name" value="ShKT"/>
    <property type="match status" value="2"/>
</dbReference>
<reference evidence="4" key="1">
    <citation type="submission" date="2020-10" db="EMBL/GenBank/DDBJ databases">
        <authorList>
            <person name="Kikuchi T."/>
        </authorList>
    </citation>
    <scope>NUCLEOTIDE SEQUENCE</scope>
    <source>
        <strain evidence="4">NKZ352</strain>
    </source>
</reference>
<dbReference type="PANTHER" id="PTHR21724">
    <property type="entry name" value="SHKT DOMAIN-CONTAINING PROTEIN"/>
    <property type="match status" value="1"/>
</dbReference>
<evidence type="ECO:0000313" key="5">
    <source>
        <dbReference type="Proteomes" id="UP000835052"/>
    </source>
</evidence>
<organism evidence="4 5">
    <name type="scientific">Caenorhabditis auriculariae</name>
    <dbReference type="NCBI Taxonomy" id="2777116"/>
    <lineage>
        <taxon>Eukaryota</taxon>
        <taxon>Metazoa</taxon>
        <taxon>Ecdysozoa</taxon>
        <taxon>Nematoda</taxon>
        <taxon>Chromadorea</taxon>
        <taxon>Rhabditida</taxon>
        <taxon>Rhabditina</taxon>
        <taxon>Rhabditomorpha</taxon>
        <taxon>Rhabditoidea</taxon>
        <taxon>Rhabditidae</taxon>
        <taxon>Peloderinae</taxon>
        <taxon>Caenorhabditis</taxon>
    </lineage>
</organism>
<dbReference type="Proteomes" id="UP000835052">
    <property type="component" value="Unassembled WGS sequence"/>
</dbReference>
<feature type="signal peptide" evidence="2">
    <location>
        <begin position="1"/>
        <end position="31"/>
    </location>
</feature>
<sequence>MGKPPRVFRRASEMLRPLFLVVLLTLRSAAAAEACRDIHPHCSLFKGLGLCAIASQAAIYKYNCAVSCSFCGKSAGPCLDRLQSCASYKSQGFCTTDEPLRAEYACPVTCNLCNSPV</sequence>
<evidence type="ECO:0000256" key="2">
    <source>
        <dbReference type="SAM" id="SignalP"/>
    </source>
</evidence>
<dbReference type="AlphaFoldDB" id="A0A8S1HGF1"/>
<evidence type="ECO:0000313" key="4">
    <source>
        <dbReference type="EMBL" id="CAD6193428.1"/>
    </source>
</evidence>
<evidence type="ECO:0000256" key="1">
    <source>
        <dbReference type="PROSITE-ProRule" id="PRU01005"/>
    </source>
</evidence>
<dbReference type="OrthoDB" id="5772697at2759"/>